<dbReference type="Proteomes" id="UP000058857">
    <property type="component" value="Chromosome 1"/>
</dbReference>
<dbReference type="PATRIC" id="fig|280505.15.peg.3811"/>
<dbReference type="EMBL" id="CP012029">
    <property type="protein sequence ID" value="ALO28073.1"/>
    <property type="molecule type" value="Genomic_DNA"/>
</dbReference>
<protein>
    <submittedName>
        <fullName evidence="1">Uncharacterized protein</fullName>
    </submittedName>
</protein>
<sequence length="37" mass="4621">MIQSRHPIKNCNPNFLLGIRAKKIRRLKYQFKFERFQ</sequence>
<evidence type="ECO:0000313" key="2">
    <source>
        <dbReference type="Proteomes" id="UP000058857"/>
    </source>
</evidence>
<dbReference type="AlphaFoldDB" id="A0A0S2IWR6"/>
<accession>A0A0S2IWR6</accession>
<gene>
    <name evidence="1" type="ORF">LBBP_03913</name>
</gene>
<name>A0A0S2IWR6_LEPBO</name>
<organism evidence="1">
    <name type="scientific">Leptospira borgpetersenii serovar Ballum</name>
    <dbReference type="NCBI Taxonomy" id="280505"/>
    <lineage>
        <taxon>Bacteria</taxon>
        <taxon>Pseudomonadati</taxon>
        <taxon>Spirochaetota</taxon>
        <taxon>Spirochaetia</taxon>
        <taxon>Leptospirales</taxon>
        <taxon>Leptospiraceae</taxon>
        <taxon>Leptospira</taxon>
    </lineage>
</organism>
<reference evidence="1 2" key="1">
    <citation type="journal article" date="2015" name="PLoS Negl. Trop. Dis.">
        <title>Distribution of Plasmids in Distinct Leptospira Pathogenic Species.</title>
        <authorList>
            <person name="Wang Y."/>
            <person name="Zhuang X."/>
            <person name="Zhong Y."/>
            <person name="Zhang C."/>
            <person name="Zhang Y."/>
            <person name="Zeng L."/>
            <person name="Zhu Y."/>
            <person name="He P."/>
            <person name="Dong K."/>
            <person name="Pal U."/>
            <person name="Guo X."/>
            <person name="Qin J."/>
        </authorList>
    </citation>
    <scope>NUCLEOTIDE SEQUENCE [LARGE SCALE GENOMIC DNA]</scope>
    <source>
        <strain evidence="1 2">56604</strain>
    </source>
</reference>
<evidence type="ECO:0000313" key="1">
    <source>
        <dbReference type="EMBL" id="ALO28073.1"/>
    </source>
</evidence>
<proteinExistence type="predicted"/>